<dbReference type="Gramene" id="KQL31627">
    <property type="protein sequence ID" value="KQL31627"/>
    <property type="gene ID" value="SETIT_018502mg"/>
</dbReference>
<evidence type="ECO:0000256" key="1">
    <source>
        <dbReference type="SAM" id="MobiDB-lite"/>
    </source>
</evidence>
<feature type="region of interest" description="Disordered" evidence="1">
    <location>
        <begin position="1"/>
        <end position="55"/>
    </location>
</feature>
<dbReference type="InParanoid" id="K3YW56"/>
<organism evidence="2 3">
    <name type="scientific">Setaria italica</name>
    <name type="common">Foxtail millet</name>
    <name type="synonym">Panicum italicum</name>
    <dbReference type="NCBI Taxonomy" id="4555"/>
    <lineage>
        <taxon>Eukaryota</taxon>
        <taxon>Viridiplantae</taxon>
        <taxon>Streptophyta</taxon>
        <taxon>Embryophyta</taxon>
        <taxon>Tracheophyta</taxon>
        <taxon>Spermatophyta</taxon>
        <taxon>Magnoliopsida</taxon>
        <taxon>Liliopsida</taxon>
        <taxon>Poales</taxon>
        <taxon>Poaceae</taxon>
        <taxon>PACMAD clade</taxon>
        <taxon>Panicoideae</taxon>
        <taxon>Panicodae</taxon>
        <taxon>Paniceae</taxon>
        <taxon>Cenchrinae</taxon>
        <taxon>Setaria</taxon>
    </lineage>
</organism>
<feature type="compositionally biased region" description="Basic residues" evidence="1">
    <location>
        <begin position="38"/>
        <end position="49"/>
    </location>
</feature>
<dbReference type="HOGENOM" id="CLU_1565548_0_0_1"/>
<protein>
    <submittedName>
        <fullName evidence="2">Uncharacterized protein</fullName>
    </submittedName>
</protein>
<reference evidence="3" key="1">
    <citation type="journal article" date="2012" name="Nat. Biotechnol.">
        <title>Reference genome sequence of the model plant Setaria.</title>
        <authorList>
            <person name="Bennetzen J.L."/>
            <person name="Schmutz J."/>
            <person name="Wang H."/>
            <person name="Percifield R."/>
            <person name="Hawkins J."/>
            <person name="Pontaroli A.C."/>
            <person name="Estep M."/>
            <person name="Feng L."/>
            <person name="Vaughn J.N."/>
            <person name="Grimwood J."/>
            <person name="Jenkins J."/>
            <person name="Barry K."/>
            <person name="Lindquist E."/>
            <person name="Hellsten U."/>
            <person name="Deshpande S."/>
            <person name="Wang X."/>
            <person name="Wu X."/>
            <person name="Mitros T."/>
            <person name="Triplett J."/>
            <person name="Yang X."/>
            <person name="Ye C.Y."/>
            <person name="Mauro-Herrera M."/>
            <person name="Wang L."/>
            <person name="Li P."/>
            <person name="Sharma M."/>
            <person name="Sharma R."/>
            <person name="Ronald P.C."/>
            <person name="Panaud O."/>
            <person name="Kellogg E.A."/>
            <person name="Brutnell T.P."/>
            <person name="Doust A.N."/>
            <person name="Tuskan G.A."/>
            <person name="Rokhsar D."/>
            <person name="Devos K.M."/>
        </authorList>
    </citation>
    <scope>NUCLEOTIDE SEQUENCE [LARGE SCALE GENOMIC DNA]</scope>
    <source>
        <strain evidence="3">cv. Yugu1</strain>
    </source>
</reference>
<evidence type="ECO:0000313" key="2">
    <source>
        <dbReference type="EnsemblPlants" id="KQL31627"/>
    </source>
</evidence>
<proteinExistence type="predicted"/>
<sequence>MAHTASTGRGRRTRHPPAGEGAHGIHRQPGVGAGGHWRAPRAKGTRHAARIAAPPSSPPCRCPRICEDLASLAHSMSAMEGGHVGTSKMNGACAFNQYRKEEMIPAPQKMNYGEDPSWCRQWQRVLAQESICTRGYLADSTTLPRLRKWYQKKMHFQGGIWTADCDCINGF</sequence>
<dbReference type="AlphaFoldDB" id="K3YW56"/>
<keyword evidence="3" id="KW-1185">Reference proteome</keyword>
<name>K3YW56_SETIT</name>
<reference evidence="2" key="2">
    <citation type="submission" date="2018-08" db="UniProtKB">
        <authorList>
            <consortium name="EnsemblPlants"/>
        </authorList>
    </citation>
    <scope>IDENTIFICATION</scope>
    <source>
        <strain evidence="2">Yugu1</strain>
    </source>
</reference>
<evidence type="ECO:0000313" key="3">
    <source>
        <dbReference type="Proteomes" id="UP000004995"/>
    </source>
</evidence>
<accession>K3YW56</accession>
<dbReference type="EMBL" id="AGNK02000561">
    <property type="status" value="NOT_ANNOTATED_CDS"/>
    <property type="molecule type" value="Genomic_DNA"/>
</dbReference>
<dbReference type="Proteomes" id="UP000004995">
    <property type="component" value="Unassembled WGS sequence"/>
</dbReference>
<dbReference type="EnsemblPlants" id="KQL31627">
    <property type="protein sequence ID" value="KQL31627"/>
    <property type="gene ID" value="SETIT_018502mg"/>
</dbReference>